<feature type="site" description="Important for catalytic activity" evidence="3">
    <location>
        <position position="334"/>
    </location>
</feature>
<dbReference type="GO" id="GO:0006108">
    <property type="term" value="P:malate metabolic process"/>
    <property type="evidence" value="ECO:0007669"/>
    <property type="project" value="TreeGrafter"/>
</dbReference>
<comment type="miscellaneous">
    <text evidence="3">There are 2 substrate-binding sites: the catalytic A site, and the non-catalytic B site that may play a role in the transfer of substrate or product between the active site and the solvent. Alternatively, the B site may bind allosteric effectors.</text>
</comment>
<comment type="subcellular location">
    <subcellularLocation>
        <location evidence="3">Cytoplasm</location>
    </subcellularLocation>
</comment>
<dbReference type="OrthoDB" id="9802809at2"/>
<dbReference type="Gene3D" id="1.10.275.10">
    <property type="entry name" value="Fumarase/aspartase (N-terminal domain)"/>
    <property type="match status" value="1"/>
</dbReference>
<evidence type="ECO:0000256" key="3">
    <source>
        <dbReference type="HAMAP-Rule" id="MF_00743"/>
    </source>
</evidence>
<feature type="binding site" evidence="3">
    <location>
        <position position="190"/>
    </location>
    <ligand>
        <name>substrate</name>
    </ligand>
</feature>
<protein>
    <recommendedName>
        <fullName evidence="3">Fumarate hydratase class II</fullName>
        <shortName evidence="3">Fumarase C</shortName>
        <ecNumber evidence="3">4.2.1.2</ecNumber>
    </recommendedName>
    <alternativeName>
        <fullName evidence="3">Aerobic fumarase</fullName>
    </alternativeName>
    <alternativeName>
        <fullName evidence="3">Iron-independent fumarase</fullName>
    </alternativeName>
</protein>
<keyword evidence="2 3" id="KW-0456">Lyase</keyword>
<feature type="domain" description="Fumarase C C-terminal" evidence="5">
    <location>
        <begin position="412"/>
        <end position="462"/>
    </location>
</feature>
<dbReference type="InterPro" id="IPR000362">
    <property type="entry name" value="Fumarate_lyase_fam"/>
</dbReference>
<dbReference type="Pfam" id="PF00206">
    <property type="entry name" value="Lyase_1"/>
    <property type="match status" value="1"/>
</dbReference>
<accession>A0A1H7QAZ8</accession>
<sequence length="470" mass="49653">MTTTHPTRIERDAFGAVEIPADRYWGAQTQRALGLFEIGDERFPAVLVHAFGLHKWAAARVNAKLGVLDARLADAIETAATEVRDGEFDGHFPLTVWQTGSGTQTNMNANEVIANRANELLGQPLGTKSPVHPNDHVNASQSSNDSFPTVMHMAAALELTGRLRPALDELRVTLQARARAFAGIVKVARTHLMDAVPMTMEQTFDAFAHQAANAVARIDSVLPRVLVVPQGGSAAGTGLNVPPGFAEAFCDELAGASGLAFAPNPSKFEGMGAHDALVEASGVLNAIAVALLKIANDVRWLGSGPRCGLGELRLPDDGLTSSIMPGKRNPTIAEVLAQACFQVAGNHQTVTMAGASGNFELNVAKPVLIYNLLQSIRVLADAVVVFSRRLVAGLDVDRERVAANVENALLVVTALNPVLGYDNVARIIAKAVDERIGPRAAALALGLLDAHAYDRIVDPARLAVGGRVDG</sequence>
<gene>
    <name evidence="3" type="primary">fumC</name>
    <name evidence="6" type="ORF">SAMN05192542_10812</name>
</gene>
<comment type="catalytic activity">
    <reaction evidence="3">
        <text>(S)-malate = fumarate + H2O</text>
        <dbReference type="Rhea" id="RHEA:12460"/>
        <dbReference type="ChEBI" id="CHEBI:15377"/>
        <dbReference type="ChEBI" id="CHEBI:15589"/>
        <dbReference type="ChEBI" id="CHEBI:29806"/>
        <dbReference type="EC" id="4.2.1.2"/>
    </reaction>
</comment>
<evidence type="ECO:0000256" key="2">
    <source>
        <dbReference type="ARBA" id="ARBA00023239"/>
    </source>
</evidence>
<reference evidence="7" key="1">
    <citation type="submission" date="2016-10" db="EMBL/GenBank/DDBJ databases">
        <authorList>
            <person name="Varghese N."/>
            <person name="Submissions S."/>
        </authorList>
    </citation>
    <scope>NUCLEOTIDE SEQUENCE [LARGE SCALE GENOMIC DNA]</scope>
    <source>
        <strain evidence="7">LMG 26416</strain>
    </source>
</reference>
<comment type="pathway">
    <text evidence="3">Carbohydrate metabolism; tricarboxylic acid cycle; (S)-malate from fumarate: step 1/1.</text>
</comment>
<dbReference type="PRINTS" id="PR00149">
    <property type="entry name" value="FUMRATELYASE"/>
</dbReference>
<proteinExistence type="inferred from homology"/>
<dbReference type="InterPro" id="IPR005677">
    <property type="entry name" value="Fum_hydII"/>
</dbReference>
<keyword evidence="3" id="KW-0963">Cytoplasm</keyword>
<dbReference type="EMBL" id="FOAJ01000008">
    <property type="protein sequence ID" value="SEL45056.1"/>
    <property type="molecule type" value="Genomic_DNA"/>
</dbReference>
<dbReference type="FunFam" id="1.10.275.10:FF:000001">
    <property type="entry name" value="Fumarate hydratase, mitochondrial"/>
    <property type="match status" value="1"/>
</dbReference>
<comment type="function">
    <text evidence="3">Involved in the TCA cycle. Catalyzes the stereospecific interconversion of fumarate to L-malate.</text>
</comment>
<dbReference type="Proteomes" id="UP000199120">
    <property type="component" value="Unassembled WGS sequence"/>
</dbReference>
<dbReference type="CDD" id="cd01362">
    <property type="entry name" value="Fumarase_classII"/>
    <property type="match status" value="1"/>
</dbReference>
<evidence type="ECO:0000259" key="4">
    <source>
        <dbReference type="Pfam" id="PF00206"/>
    </source>
</evidence>
<keyword evidence="3" id="KW-0816">Tricarboxylic acid cycle</keyword>
<evidence type="ECO:0000256" key="1">
    <source>
        <dbReference type="ARBA" id="ARBA00009084"/>
    </source>
</evidence>
<dbReference type="PANTHER" id="PTHR11444:SF1">
    <property type="entry name" value="FUMARATE HYDRATASE, MITOCHONDRIAL"/>
    <property type="match status" value="1"/>
</dbReference>
<evidence type="ECO:0000313" key="7">
    <source>
        <dbReference type="Proteomes" id="UP000199120"/>
    </source>
</evidence>
<dbReference type="InterPro" id="IPR022761">
    <property type="entry name" value="Fumarate_lyase_N"/>
</dbReference>
<comment type="similarity">
    <text evidence="1 3">Belongs to the class-II fumarase/aspartase family. Fumarase subfamily.</text>
</comment>
<feature type="binding site" evidence="3">
    <location>
        <begin position="327"/>
        <end position="329"/>
    </location>
    <ligand>
        <name>substrate</name>
    </ligand>
</feature>
<feature type="binding site" evidence="3">
    <location>
        <begin position="142"/>
        <end position="144"/>
    </location>
    <ligand>
        <name>substrate</name>
    </ligand>
</feature>
<evidence type="ECO:0000259" key="5">
    <source>
        <dbReference type="Pfam" id="PF10415"/>
    </source>
</evidence>
<dbReference type="InterPro" id="IPR018951">
    <property type="entry name" value="Fumarase_C_C"/>
</dbReference>
<comment type="subunit">
    <text evidence="3">Homotetramer.</text>
</comment>
<dbReference type="InterPro" id="IPR008948">
    <property type="entry name" value="L-Aspartase-like"/>
</dbReference>
<dbReference type="GO" id="GO:0006099">
    <property type="term" value="P:tricarboxylic acid cycle"/>
    <property type="evidence" value="ECO:0007669"/>
    <property type="project" value="UniProtKB-UniRule"/>
</dbReference>
<dbReference type="Gene3D" id="1.10.40.30">
    <property type="entry name" value="Fumarase/aspartase (C-terminal domain)"/>
    <property type="match status" value="1"/>
</dbReference>
<dbReference type="STRING" id="416943.SAMN05445871_4684"/>
<dbReference type="HAMAP" id="MF_00743">
    <property type="entry name" value="FumaraseC"/>
    <property type="match status" value="1"/>
</dbReference>
<dbReference type="SUPFAM" id="SSF48557">
    <property type="entry name" value="L-aspartase-like"/>
    <property type="match status" value="1"/>
</dbReference>
<dbReference type="EC" id="4.2.1.2" evidence="3"/>
<dbReference type="GO" id="GO:0006106">
    <property type="term" value="P:fumarate metabolic process"/>
    <property type="evidence" value="ECO:0007669"/>
    <property type="project" value="InterPro"/>
</dbReference>
<feature type="domain" description="Fumarate lyase N-terminal" evidence="4">
    <location>
        <begin position="15"/>
        <end position="345"/>
    </location>
</feature>
<dbReference type="Pfam" id="PF10415">
    <property type="entry name" value="FumaraseC_C"/>
    <property type="match status" value="1"/>
</dbReference>
<feature type="binding site" evidence="3">
    <location>
        <position position="322"/>
    </location>
    <ligand>
        <name>substrate</name>
    </ligand>
</feature>
<dbReference type="AlphaFoldDB" id="A0A1H7QAZ8"/>
<dbReference type="InterPro" id="IPR024083">
    <property type="entry name" value="Fumarase/histidase_N"/>
</dbReference>
<feature type="binding site" description="in site B" evidence="3">
    <location>
        <begin position="132"/>
        <end position="135"/>
    </location>
    <ligand>
        <name>substrate</name>
    </ligand>
</feature>
<organism evidence="6 7">
    <name type="scientific">Paraburkholderia caballeronis</name>
    <dbReference type="NCBI Taxonomy" id="416943"/>
    <lineage>
        <taxon>Bacteria</taxon>
        <taxon>Pseudomonadati</taxon>
        <taxon>Pseudomonadota</taxon>
        <taxon>Betaproteobacteria</taxon>
        <taxon>Burkholderiales</taxon>
        <taxon>Burkholderiaceae</taxon>
        <taxon>Paraburkholderia</taxon>
    </lineage>
</organism>
<dbReference type="RefSeq" id="WP_090549402.1">
    <property type="nucleotide sequence ID" value="NZ_FNSR01000002.1"/>
</dbReference>
<dbReference type="PANTHER" id="PTHR11444">
    <property type="entry name" value="ASPARTATEAMMONIA/ARGININOSUCCINATE/ADENYLOSUCCINATE LYASE"/>
    <property type="match status" value="1"/>
</dbReference>
<dbReference type="GO" id="GO:0005737">
    <property type="term" value="C:cytoplasm"/>
    <property type="evidence" value="ECO:0007669"/>
    <property type="project" value="UniProtKB-SubCell"/>
</dbReference>
<dbReference type="GO" id="GO:0004333">
    <property type="term" value="F:fumarate hydratase activity"/>
    <property type="evidence" value="ECO:0007669"/>
    <property type="project" value="UniProtKB-UniRule"/>
</dbReference>
<name>A0A1H7QAZ8_9BURK</name>
<keyword evidence="7" id="KW-1185">Reference proteome</keyword>
<dbReference type="Gene3D" id="1.20.200.10">
    <property type="entry name" value="Fumarase/aspartase (Central domain)"/>
    <property type="match status" value="1"/>
</dbReference>
<dbReference type="UniPathway" id="UPA00223">
    <property type="reaction ID" value="UER01007"/>
</dbReference>
<feature type="binding site" evidence="3">
    <location>
        <begin position="101"/>
        <end position="103"/>
    </location>
    <ligand>
        <name>substrate</name>
    </ligand>
</feature>
<evidence type="ECO:0000313" key="6">
    <source>
        <dbReference type="EMBL" id="SEL45056.1"/>
    </source>
</evidence>
<dbReference type="FunFam" id="1.20.200.10:FF:000001">
    <property type="entry name" value="Fumarate hydratase, mitochondrial"/>
    <property type="match status" value="1"/>
</dbReference>
<feature type="active site" description="Proton donor/acceptor" evidence="3">
    <location>
        <position position="191"/>
    </location>
</feature>
<feature type="active site" evidence="3">
    <location>
        <position position="321"/>
    </location>
</feature>